<dbReference type="AlphaFoldDB" id="A0A8J3V8X6"/>
<proteinExistence type="predicted"/>
<organism evidence="1 2">
    <name type="scientific">Planotetraspora kaengkrachanensis</name>
    <dbReference type="NCBI Taxonomy" id="575193"/>
    <lineage>
        <taxon>Bacteria</taxon>
        <taxon>Bacillati</taxon>
        <taxon>Actinomycetota</taxon>
        <taxon>Actinomycetes</taxon>
        <taxon>Streptosporangiales</taxon>
        <taxon>Streptosporangiaceae</taxon>
        <taxon>Planotetraspora</taxon>
    </lineage>
</organism>
<reference evidence="1 2" key="1">
    <citation type="submission" date="2021-01" db="EMBL/GenBank/DDBJ databases">
        <title>Whole genome shotgun sequence of Planotetraspora kaengkrachanensis NBRC 104272.</title>
        <authorList>
            <person name="Komaki H."/>
            <person name="Tamura T."/>
        </authorList>
    </citation>
    <scope>NUCLEOTIDE SEQUENCE [LARGE SCALE GENOMIC DNA]</scope>
    <source>
        <strain evidence="1 2">NBRC 104272</strain>
    </source>
</reference>
<evidence type="ECO:0000313" key="1">
    <source>
        <dbReference type="EMBL" id="GIG82346.1"/>
    </source>
</evidence>
<protein>
    <recommendedName>
        <fullName evidence="3">PE-PGRS family protein</fullName>
    </recommendedName>
</protein>
<evidence type="ECO:0008006" key="3">
    <source>
        <dbReference type="Google" id="ProtNLM"/>
    </source>
</evidence>
<gene>
    <name evidence="1" type="ORF">Pka01_54730</name>
</gene>
<evidence type="ECO:0000313" key="2">
    <source>
        <dbReference type="Proteomes" id="UP000630097"/>
    </source>
</evidence>
<dbReference type="Proteomes" id="UP000630097">
    <property type="component" value="Unassembled WGS sequence"/>
</dbReference>
<name>A0A8J3V8X6_9ACTN</name>
<dbReference type="EMBL" id="BONV01000029">
    <property type="protein sequence ID" value="GIG82346.1"/>
    <property type="molecule type" value="Genomic_DNA"/>
</dbReference>
<comment type="caution">
    <text evidence="1">The sequence shown here is derived from an EMBL/GenBank/DDBJ whole genome shotgun (WGS) entry which is preliminary data.</text>
</comment>
<keyword evidence="2" id="KW-1185">Reference proteome</keyword>
<sequence length="438" mass="45873">MADLTTSTDEMFKRASSLQASQFLNSLREMPRWGTDTSKDLTKRAALGRLSTGDPFSGLAWAGFDPVEIAASGDKLDPTTLVFINTVADWANKTGNITFERQSGESLDDYLKRLEAGVITKVIPDLKPHEETLAQVLEIAGDVRGVTTTGPIVIAQGASLSRLLLNNYAWRPLSNLATGGRWTLQTRSAASPGTGVASLTRQLFMKSGLYRDYVSMLPEYMEMDQVGRAADAGRALLGARVNSFLNMTFGNTELAKALAVTTHSGVPVKAAGQASLLKVWAGTADSTRLANAARALNVDAAALSRLGSMGRLGLVAKSAGALRTLGVVGGVASTLYSGANVISQGNPVDAFKRNGAGYVADVAELGFNASLTAAMVCPNPVTIGATVVFGAVYVGAKVVEHWDDIKDGAKKVGDAIGDGAKKVGDGAKKLFKSLNPFG</sequence>
<accession>A0A8J3V8X6</accession>